<dbReference type="AlphaFoldDB" id="A0A4Y8AJR1"/>
<organism evidence="3 4">
    <name type="scientific">Mucilaginibacter phyllosphaerae</name>
    <dbReference type="NCBI Taxonomy" id="1812349"/>
    <lineage>
        <taxon>Bacteria</taxon>
        <taxon>Pseudomonadati</taxon>
        <taxon>Bacteroidota</taxon>
        <taxon>Sphingobacteriia</taxon>
        <taxon>Sphingobacteriales</taxon>
        <taxon>Sphingobacteriaceae</taxon>
        <taxon>Mucilaginibacter</taxon>
    </lineage>
</organism>
<dbReference type="InterPro" id="IPR025714">
    <property type="entry name" value="Methyltranfer_dom"/>
</dbReference>
<evidence type="ECO:0000313" key="3">
    <source>
        <dbReference type="EMBL" id="TEW69247.1"/>
    </source>
</evidence>
<reference evidence="3 4" key="1">
    <citation type="journal article" date="2016" name="Int. J. Syst. Evol. Microbiol.">
        <title>Proposal of Mucilaginibacter phyllosphaerae sp. nov. isolated from the phyllosphere of Galium album.</title>
        <authorList>
            <person name="Aydogan E.L."/>
            <person name="Busse H.J."/>
            <person name="Moser G."/>
            <person name="Muller C."/>
            <person name="Kampfer P."/>
            <person name="Glaeser S.P."/>
        </authorList>
    </citation>
    <scope>NUCLEOTIDE SEQUENCE [LARGE SCALE GENOMIC DNA]</scope>
    <source>
        <strain evidence="3 4">PP-F2FG21</strain>
    </source>
</reference>
<keyword evidence="3" id="KW-0808">Transferase</keyword>
<dbReference type="Pfam" id="PF13847">
    <property type="entry name" value="Methyltransf_31"/>
    <property type="match status" value="1"/>
</dbReference>
<sequence>MEPGNAYIITGGIEGKKRLDILANVLHNYTKPLLQLNGLATGSSFLDVGCGGGNVTLMAAGLVGKTGAVTGIDFDEEIIKLDEVDTSGKGFNHINYFAQSAYNLTYKNEFDVVYSRFLLSHLTRPGVVLNNMLQAAKTGGKIIVEDIDFSGHFCFPASAAFEQYVNLFTATAQKRGHNANIGPSLFNLFKDAGIKSINFDIIQPAFNQGDGKRMAIITMDKIKQAVITEGLATTETVDRIISELEIFTNNMQSVISLPRIFRVWGVKGS</sequence>
<protein>
    <submittedName>
        <fullName evidence="3">Class I SAM-dependent methyltransferase</fullName>
    </submittedName>
    <submittedName>
        <fullName evidence="2">Ubiquinone/menaquinone biosynthesis C-methylase UbiE</fullName>
    </submittedName>
</protein>
<comment type="caution">
    <text evidence="3">The sequence shown here is derived from an EMBL/GenBank/DDBJ whole genome shotgun (WGS) entry which is preliminary data.</text>
</comment>
<evidence type="ECO:0000313" key="5">
    <source>
        <dbReference type="Proteomes" id="UP000583101"/>
    </source>
</evidence>
<dbReference type="OrthoDB" id="9770553at2"/>
<feature type="domain" description="Methyltransferase" evidence="1">
    <location>
        <begin position="42"/>
        <end position="149"/>
    </location>
</feature>
<reference evidence="2 5" key="3">
    <citation type="submission" date="2020-08" db="EMBL/GenBank/DDBJ databases">
        <title>Genomic Encyclopedia of Type Strains, Phase IV (KMG-IV): sequencing the most valuable type-strain genomes for metagenomic binning, comparative biology and taxonomic classification.</title>
        <authorList>
            <person name="Goeker M."/>
        </authorList>
    </citation>
    <scope>NUCLEOTIDE SEQUENCE [LARGE SCALE GENOMIC DNA]</scope>
    <source>
        <strain evidence="2 5">DSM 100995</strain>
    </source>
</reference>
<dbReference type="GO" id="GO:0008168">
    <property type="term" value="F:methyltransferase activity"/>
    <property type="evidence" value="ECO:0007669"/>
    <property type="project" value="UniProtKB-KW"/>
</dbReference>
<name>A0A4Y8AJR1_9SPHI</name>
<reference evidence="3" key="2">
    <citation type="submission" date="2019-03" db="EMBL/GenBank/DDBJ databases">
        <authorList>
            <person name="Yan Y.-Q."/>
            <person name="Du Z.-J."/>
        </authorList>
    </citation>
    <scope>NUCLEOTIDE SEQUENCE</scope>
    <source>
        <strain evidence="3">PP-F2FG21</strain>
    </source>
</reference>
<evidence type="ECO:0000313" key="2">
    <source>
        <dbReference type="EMBL" id="MBB3967698.1"/>
    </source>
</evidence>
<keyword evidence="3" id="KW-0489">Methyltransferase</keyword>
<dbReference type="CDD" id="cd02440">
    <property type="entry name" value="AdoMet_MTases"/>
    <property type="match status" value="1"/>
</dbReference>
<dbReference type="Gene3D" id="3.40.50.150">
    <property type="entry name" value="Vaccinia Virus protein VP39"/>
    <property type="match status" value="1"/>
</dbReference>
<keyword evidence="5" id="KW-1185">Reference proteome</keyword>
<dbReference type="Proteomes" id="UP000583101">
    <property type="component" value="Unassembled WGS sequence"/>
</dbReference>
<evidence type="ECO:0000313" key="4">
    <source>
        <dbReference type="Proteomes" id="UP000297248"/>
    </source>
</evidence>
<dbReference type="EMBL" id="JACIEG010000001">
    <property type="protein sequence ID" value="MBB3967698.1"/>
    <property type="molecule type" value="Genomic_DNA"/>
</dbReference>
<dbReference type="GO" id="GO:0032259">
    <property type="term" value="P:methylation"/>
    <property type="evidence" value="ECO:0007669"/>
    <property type="project" value="UniProtKB-KW"/>
</dbReference>
<dbReference type="EMBL" id="SNQG01000001">
    <property type="protein sequence ID" value="TEW69247.1"/>
    <property type="molecule type" value="Genomic_DNA"/>
</dbReference>
<dbReference type="PANTHER" id="PTHR43861">
    <property type="entry name" value="TRANS-ACONITATE 2-METHYLTRANSFERASE-RELATED"/>
    <property type="match status" value="1"/>
</dbReference>
<dbReference type="InterPro" id="IPR029063">
    <property type="entry name" value="SAM-dependent_MTases_sf"/>
</dbReference>
<dbReference type="SUPFAM" id="SSF53335">
    <property type="entry name" value="S-adenosyl-L-methionine-dependent methyltransferases"/>
    <property type="match status" value="1"/>
</dbReference>
<evidence type="ECO:0000259" key="1">
    <source>
        <dbReference type="Pfam" id="PF13847"/>
    </source>
</evidence>
<proteinExistence type="predicted"/>
<dbReference type="RefSeq" id="WP_134335082.1">
    <property type="nucleotide sequence ID" value="NZ_BMCZ01000001.1"/>
</dbReference>
<dbReference type="Proteomes" id="UP000297248">
    <property type="component" value="Unassembled WGS sequence"/>
</dbReference>
<keyword evidence="2" id="KW-0830">Ubiquinone</keyword>
<gene>
    <name evidence="3" type="ORF">E2R65_03525</name>
    <name evidence="2" type="ORF">GGR35_000284</name>
</gene>
<accession>A0A4Y8AJR1</accession>